<evidence type="ECO:0000256" key="2">
    <source>
        <dbReference type="ARBA" id="ARBA00029447"/>
    </source>
</evidence>
<dbReference type="RefSeq" id="WP_073285788.1">
    <property type="nucleotide sequence ID" value="NZ_FRCP01000008.1"/>
</dbReference>
<accession>A0A1M7HXH8</accession>
<proteinExistence type="inferred from homology"/>
<evidence type="ECO:0000313" key="7">
    <source>
        <dbReference type="EMBL" id="SHM33216.1"/>
    </source>
</evidence>
<evidence type="ECO:0000256" key="4">
    <source>
        <dbReference type="SAM" id="Phobius"/>
    </source>
</evidence>
<protein>
    <submittedName>
        <fullName evidence="7">Methyl-accepting chemotaxis protein</fullName>
    </submittedName>
</protein>
<dbReference type="PANTHER" id="PTHR32089">
    <property type="entry name" value="METHYL-ACCEPTING CHEMOTAXIS PROTEIN MCPB"/>
    <property type="match status" value="1"/>
</dbReference>
<evidence type="ECO:0000259" key="5">
    <source>
        <dbReference type="PROSITE" id="PS50111"/>
    </source>
</evidence>
<feature type="transmembrane region" description="Helical" evidence="4">
    <location>
        <begin position="342"/>
        <end position="365"/>
    </location>
</feature>
<comment type="similarity">
    <text evidence="2">Belongs to the methyl-accepting chemotaxis (MCP) protein family.</text>
</comment>
<keyword evidence="1 3" id="KW-0807">Transducer</keyword>
<dbReference type="STRING" id="1120996.SAMN02746066_01643"/>
<dbReference type="CDD" id="cd06225">
    <property type="entry name" value="HAMP"/>
    <property type="match status" value="1"/>
</dbReference>
<dbReference type="InterPro" id="IPR004089">
    <property type="entry name" value="MCPsignal_dom"/>
</dbReference>
<evidence type="ECO:0000256" key="1">
    <source>
        <dbReference type="ARBA" id="ARBA00023224"/>
    </source>
</evidence>
<organism evidence="7 8">
    <name type="scientific">Anaerosporobacter mobilis DSM 15930</name>
    <dbReference type="NCBI Taxonomy" id="1120996"/>
    <lineage>
        <taxon>Bacteria</taxon>
        <taxon>Bacillati</taxon>
        <taxon>Bacillota</taxon>
        <taxon>Clostridia</taxon>
        <taxon>Lachnospirales</taxon>
        <taxon>Lachnospiraceae</taxon>
        <taxon>Anaerosporobacter</taxon>
    </lineage>
</organism>
<keyword evidence="4" id="KW-0472">Membrane</keyword>
<feature type="transmembrane region" description="Helical" evidence="4">
    <location>
        <begin position="21"/>
        <end position="43"/>
    </location>
</feature>
<dbReference type="PROSITE" id="PS50111">
    <property type="entry name" value="CHEMOTAXIS_TRANSDUC_2"/>
    <property type="match status" value="1"/>
</dbReference>
<feature type="domain" description="HAMP" evidence="6">
    <location>
        <begin position="376"/>
        <end position="415"/>
    </location>
</feature>
<name>A0A1M7HXH8_9FIRM</name>
<dbReference type="Gene3D" id="1.10.287.950">
    <property type="entry name" value="Methyl-accepting chemotaxis protein"/>
    <property type="match status" value="1"/>
</dbReference>
<dbReference type="InterPro" id="IPR003660">
    <property type="entry name" value="HAMP_dom"/>
</dbReference>
<keyword evidence="4" id="KW-0812">Transmembrane</keyword>
<dbReference type="AlphaFoldDB" id="A0A1M7HXH8"/>
<evidence type="ECO:0000313" key="8">
    <source>
        <dbReference type="Proteomes" id="UP000184038"/>
    </source>
</evidence>
<keyword evidence="8" id="KW-1185">Reference proteome</keyword>
<gene>
    <name evidence="7" type="ORF">SAMN02746066_01643</name>
</gene>
<reference evidence="7 8" key="1">
    <citation type="submission" date="2016-11" db="EMBL/GenBank/DDBJ databases">
        <authorList>
            <person name="Jaros S."/>
            <person name="Januszkiewicz K."/>
            <person name="Wedrychowicz H."/>
        </authorList>
    </citation>
    <scope>NUCLEOTIDE SEQUENCE [LARGE SCALE GENOMIC DNA]</scope>
    <source>
        <strain evidence="7 8">DSM 15930</strain>
    </source>
</reference>
<evidence type="ECO:0000256" key="3">
    <source>
        <dbReference type="PROSITE-ProRule" id="PRU00284"/>
    </source>
</evidence>
<dbReference type="PANTHER" id="PTHR32089:SF112">
    <property type="entry name" value="LYSOZYME-LIKE PROTEIN-RELATED"/>
    <property type="match status" value="1"/>
</dbReference>
<dbReference type="CDD" id="cd18774">
    <property type="entry name" value="PDC2_HK_sensor"/>
    <property type="match status" value="1"/>
</dbReference>
<feature type="domain" description="Methyl-accepting transducer" evidence="5">
    <location>
        <begin position="434"/>
        <end position="684"/>
    </location>
</feature>
<dbReference type="EMBL" id="FRCP01000008">
    <property type="protein sequence ID" value="SHM33216.1"/>
    <property type="molecule type" value="Genomic_DNA"/>
</dbReference>
<dbReference type="PROSITE" id="PS50885">
    <property type="entry name" value="HAMP"/>
    <property type="match status" value="1"/>
</dbReference>
<dbReference type="SMART" id="SM00283">
    <property type="entry name" value="MA"/>
    <property type="match status" value="1"/>
</dbReference>
<dbReference type="CDD" id="cd11386">
    <property type="entry name" value="MCP_signal"/>
    <property type="match status" value="1"/>
</dbReference>
<dbReference type="Pfam" id="PF00015">
    <property type="entry name" value="MCPsignal"/>
    <property type="match status" value="1"/>
</dbReference>
<evidence type="ECO:0000259" key="6">
    <source>
        <dbReference type="PROSITE" id="PS50885"/>
    </source>
</evidence>
<dbReference type="Gene3D" id="3.30.450.20">
    <property type="entry name" value="PAS domain"/>
    <property type="match status" value="1"/>
</dbReference>
<dbReference type="SUPFAM" id="SSF58104">
    <property type="entry name" value="Methyl-accepting chemotaxis protein (MCP) signaling domain"/>
    <property type="match status" value="1"/>
</dbReference>
<sequence length="720" mass="78976">MGVKLGKRSLLRKASGSKRGLIHSLLVKMLIAFFIPVILIIILGRICYNYASDTIIKDYKENSANTVKAISMYMDLSMDMVLSKTQELSNDSDVVSYLTKGQLMEKSKYSLLYRNIMSDLVAMKSNNPNILDLHIIAEGTTAKSEANSSNSNVSGTSKTIYETYQIKPLSTKGELSVNIYQDLMNSGEGTAWSNAKNPNQWYGYHRFLDEQLETNNLDYALTLVRRLSKGKGFIIADMKLTTLYEILDNMKLGTGAIVGVVTNDGREIYASNQDEKTTNIFSSISYSQEVNTGTKTDGYEEIEYQNNSYLFVYSQVGDSGVMICSLIPKSTVLARVADIKKATVLVVIIACVVALIIGLGMSFGISKDISSKKKLLSEVAMGDMTVIFKTKRKDELGLLSKSLNEMTGKVRKLIGGIFHVSNDVAGISELVMINSNNMLEATQNIFYSIDGIRQGTSKQAEDAQNCTYQMNVLSDKIEEVTMHAKGTEKIASDTKGVVSEGIILVDDLSDKTNHITDMTHTIVDDIVKLKQQSASIYNIIDVINEISEQTNLLSLNASIEAARAGKEGRGFMVVAGEIGKLADQSIHAASNIRDIIKKIEEQTNNTVKSAQKTEKMVESQKLALEETVHVFHSINQKVIKLTDQIDLIAIGVDNMAGSKNDTLSAIGSIAAISEETAATTEQISETGLVQINFAHELTDITQKLNETVIALKANLDSFSI</sequence>
<dbReference type="GO" id="GO:0016020">
    <property type="term" value="C:membrane"/>
    <property type="evidence" value="ECO:0007669"/>
    <property type="project" value="InterPro"/>
</dbReference>
<keyword evidence="4" id="KW-1133">Transmembrane helix</keyword>
<dbReference type="Proteomes" id="UP000184038">
    <property type="component" value="Unassembled WGS sequence"/>
</dbReference>
<dbReference type="GO" id="GO:0007165">
    <property type="term" value="P:signal transduction"/>
    <property type="evidence" value="ECO:0007669"/>
    <property type="project" value="UniProtKB-KW"/>
</dbReference>